<feature type="non-terminal residue" evidence="4">
    <location>
        <position position="1"/>
    </location>
</feature>
<dbReference type="GO" id="GO:0005681">
    <property type="term" value="C:spliceosomal complex"/>
    <property type="evidence" value="ECO:0007669"/>
    <property type="project" value="TreeGrafter"/>
</dbReference>
<dbReference type="Pfam" id="PF21010">
    <property type="entry name" value="HA2_C"/>
    <property type="match status" value="1"/>
</dbReference>
<protein>
    <submittedName>
        <fullName evidence="4">DQX1 helicase</fullName>
    </submittedName>
</protein>
<dbReference type="GO" id="GO:0005524">
    <property type="term" value="F:ATP binding"/>
    <property type="evidence" value="ECO:0007669"/>
    <property type="project" value="UniProtKB-KW"/>
</dbReference>
<comment type="caution">
    <text evidence="4">The sequence shown here is derived from an EMBL/GenBank/DDBJ whole genome shotgun (WGS) entry which is preliminary data.</text>
</comment>
<keyword evidence="1" id="KW-0547">Nucleotide-binding</keyword>
<dbReference type="Proteomes" id="UP000580879">
    <property type="component" value="Unassembled WGS sequence"/>
</dbReference>
<dbReference type="InterPro" id="IPR011709">
    <property type="entry name" value="DEAD-box_helicase_OB_fold"/>
</dbReference>
<dbReference type="GO" id="GO:0004386">
    <property type="term" value="F:helicase activity"/>
    <property type="evidence" value="ECO:0007669"/>
    <property type="project" value="UniProtKB-KW"/>
</dbReference>
<dbReference type="Gene3D" id="1.20.120.1080">
    <property type="match status" value="1"/>
</dbReference>
<dbReference type="Pfam" id="PF07717">
    <property type="entry name" value="OB_NTP_bind"/>
    <property type="match status" value="1"/>
</dbReference>
<gene>
    <name evidence="4" type="primary">Dqx1_1</name>
    <name evidence="4" type="ORF">CLIRUF_R09719</name>
</gene>
<dbReference type="InterPro" id="IPR007502">
    <property type="entry name" value="Helicase-assoc_dom"/>
</dbReference>
<keyword evidence="4" id="KW-0378">Hydrolase</keyword>
<keyword evidence="4" id="KW-0347">Helicase</keyword>
<evidence type="ECO:0000313" key="4">
    <source>
        <dbReference type="EMBL" id="NWW83219.1"/>
    </source>
</evidence>
<feature type="non-terminal residue" evidence="4">
    <location>
        <position position="300"/>
    </location>
</feature>
<dbReference type="InterPro" id="IPR027417">
    <property type="entry name" value="P-loop_NTPase"/>
</dbReference>
<proteinExistence type="predicted"/>
<dbReference type="OrthoDB" id="10253254at2759"/>
<dbReference type="SUPFAM" id="SSF52540">
    <property type="entry name" value="P-loop containing nucleoside triphosphate hydrolases"/>
    <property type="match status" value="1"/>
</dbReference>
<keyword evidence="5" id="KW-1185">Reference proteome</keyword>
<evidence type="ECO:0000256" key="1">
    <source>
        <dbReference type="ARBA" id="ARBA00022741"/>
    </source>
</evidence>
<evidence type="ECO:0000313" key="5">
    <source>
        <dbReference type="Proteomes" id="UP000580879"/>
    </source>
</evidence>
<sequence length="300" mass="32924">APESLMQALEDLDYLAALDDDGNLSEVGIIMSEFPLDPQLAKALIASCEFDCVEEMVSLAAMLTASPCFVPLSTHLEEAVALRRRALLHPNGDHFTLINIFNAFQQHSGDEGWCRKHGLCAEALRLAGTVRAELLEVMRRIELPVSPPAFGSDANALNIQRALISGYFLKVGPRGWQGCGGCAGHPTPWFIPLLSQVARDIDGSGNYVMLTHKHVAHLAPACGYLLRPPPRRLPPWVLYHEFTISQDNCLRVVSEIQPQMLVELAPQYYLSNLPPSEGRDLLMELREKVAAAEDAPAGPE</sequence>
<evidence type="ECO:0000259" key="3">
    <source>
        <dbReference type="SMART" id="SM00847"/>
    </source>
</evidence>
<dbReference type="SMART" id="SM00847">
    <property type="entry name" value="HA2"/>
    <property type="match status" value="1"/>
</dbReference>
<dbReference type="AlphaFoldDB" id="A0A7K6RCG9"/>
<dbReference type="PANTHER" id="PTHR18934">
    <property type="entry name" value="ATP-DEPENDENT RNA HELICASE"/>
    <property type="match status" value="1"/>
</dbReference>
<feature type="domain" description="Helicase-associated" evidence="3">
    <location>
        <begin position="7"/>
        <end position="98"/>
    </location>
</feature>
<accession>A0A7K6RCG9</accession>
<dbReference type="GO" id="GO:0003723">
    <property type="term" value="F:RNA binding"/>
    <property type="evidence" value="ECO:0007669"/>
    <property type="project" value="TreeGrafter"/>
</dbReference>
<dbReference type="EMBL" id="VZRZ01008708">
    <property type="protein sequence ID" value="NWW83219.1"/>
    <property type="molecule type" value="Genomic_DNA"/>
</dbReference>
<name>A0A7K6RCG9_9PASS</name>
<dbReference type="Pfam" id="PF04408">
    <property type="entry name" value="WHD_HA2"/>
    <property type="match status" value="1"/>
</dbReference>
<evidence type="ECO:0000256" key="2">
    <source>
        <dbReference type="ARBA" id="ARBA00022840"/>
    </source>
</evidence>
<keyword evidence="2" id="KW-0067">ATP-binding</keyword>
<organism evidence="4 5">
    <name type="scientific">Climacteris rufus</name>
    <name type="common">rufous treecreeper</name>
    <dbReference type="NCBI Taxonomy" id="47695"/>
    <lineage>
        <taxon>Eukaryota</taxon>
        <taxon>Metazoa</taxon>
        <taxon>Chordata</taxon>
        <taxon>Craniata</taxon>
        <taxon>Vertebrata</taxon>
        <taxon>Euteleostomi</taxon>
        <taxon>Archelosauria</taxon>
        <taxon>Archosauria</taxon>
        <taxon>Dinosauria</taxon>
        <taxon>Saurischia</taxon>
        <taxon>Theropoda</taxon>
        <taxon>Coelurosauria</taxon>
        <taxon>Aves</taxon>
        <taxon>Neognathae</taxon>
        <taxon>Neoaves</taxon>
        <taxon>Telluraves</taxon>
        <taxon>Australaves</taxon>
        <taxon>Passeriformes</taxon>
        <taxon>Climacteridae</taxon>
        <taxon>Climacteris</taxon>
    </lineage>
</organism>
<dbReference type="PANTHER" id="PTHR18934:SF108">
    <property type="entry name" value="ATP-DEPENDENT RNA HELICASE DQX1"/>
    <property type="match status" value="1"/>
</dbReference>
<reference evidence="4 5" key="1">
    <citation type="submission" date="2019-09" db="EMBL/GenBank/DDBJ databases">
        <title>Bird 10,000 Genomes (B10K) Project - Family phase.</title>
        <authorList>
            <person name="Zhang G."/>
        </authorList>
    </citation>
    <scope>NUCLEOTIDE SEQUENCE [LARGE SCALE GENOMIC DNA]</scope>
    <source>
        <strain evidence="4">B10K-DU-029-53</strain>
    </source>
</reference>
<dbReference type="InterPro" id="IPR048333">
    <property type="entry name" value="HA2_WH"/>
</dbReference>